<dbReference type="Proteomes" id="UP001595444">
    <property type="component" value="Unassembled WGS sequence"/>
</dbReference>
<dbReference type="EMBL" id="JBHRSL010000010">
    <property type="protein sequence ID" value="MFC3052523.1"/>
    <property type="molecule type" value="Genomic_DNA"/>
</dbReference>
<keyword evidence="3" id="KW-1185">Reference proteome</keyword>
<dbReference type="Gene3D" id="3.10.450.40">
    <property type="match status" value="1"/>
</dbReference>
<name>A0ABV7D5N7_9PROT</name>
<feature type="domain" description="PepSY" evidence="1">
    <location>
        <begin position="31"/>
        <end position="87"/>
    </location>
</feature>
<proteinExistence type="predicted"/>
<evidence type="ECO:0000313" key="2">
    <source>
        <dbReference type="EMBL" id="MFC3052523.1"/>
    </source>
</evidence>
<dbReference type="RefSeq" id="WP_194213816.1">
    <property type="nucleotide sequence ID" value="NZ_CP061205.1"/>
</dbReference>
<sequence>MRTLNLAVIVAAIFLFLSPLTIAEGKTTSLISLTHAISIAEDRIKAQAIEAKMATSDNKVVYEIDLLHTGKLYEITMDAENGDFLKAKTPMLEGLWHKLLHPNRLKIAETLEPLSKMLQAFEQKTGGSVQQVALYLDDDQPFYGIKLQTDAGIADIELNALTGERTPSSSASQ</sequence>
<dbReference type="InterPro" id="IPR025711">
    <property type="entry name" value="PepSY"/>
</dbReference>
<organism evidence="2 3">
    <name type="scientific">Kordiimonas pumila</name>
    <dbReference type="NCBI Taxonomy" id="2161677"/>
    <lineage>
        <taxon>Bacteria</taxon>
        <taxon>Pseudomonadati</taxon>
        <taxon>Pseudomonadota</taxon>
        <taxon>Alphaproteobacteria</taxon>
        <taxon>Kordiimonadales</taxon>
        <taxon>Kordiimonadaceae</taxon>
        <taxon>Kordiimonas</taxon>
    </lineage>
</organism>
<evidence type="ECO:0000313" key="3">
    <source>
        <dbReference type="Proteomes" id="UP001595444"/>
    </source>
</evidence>
<accession>A0ABV7D5N7</accession>
<evidence type="ECO:0000259" key="1">
    <source>
        <dbReference type="Pfam" id="PF03413"/>
    </source>
</evidence>
<gene>
    <name evidence="2" type="ORF">ACFOKA_11475</name>
</gene>
<comment type="caution">
    <text evidence="2">The sequence shown here is derived from an EMBL/GenBank/DDBJ whole genome shotgun (WGS) entry which is preliminary data.</text>
</comment>
<protein>
    <submittedName>
        <fullName evidence="2">PepSY domain-containing protein</fullName>
    </submittedName>
</protein>
<dbReference type="Pfam" id="PF03413">
    <property type="entry name" value="PepSY"/>
    <property type="match status" value="1"/>
</dbReference>
<reference evidence="3" key="1">
    <citation type="journal article" date="2019" name="Int. J. Syst. Evol. Microbiol.">
        <title>The Global Catalogue of Microorganisms (GCM) 10K type strain sequencing project: providing services to taxonomists for standard genome sequencing and annotation.</title>
        <authorList>
            <consortium name="The Broad Institute Genomics Platform"/>
            <consortium name="The Broad Institute Genome Sequencing Center for Infectious Disease"/>
            <person name="Wu L."/>
            <person name="Ma J."/>
        </authorList>
    </citation>
    <scope>NUCLEOTIDE SEQUENCE [LARGE SCALE GENOMIC DNA]</scope>
    <source>
        <strain evidence="3">KCTC 62164</strain>
    </source>
</reference>